<accession>A0A8S3G2F2</accession>
<feature type="non-terminal residue" evidence="2">
    <location>
        <position position="1"/>
    </location>
</feature>
<gene>
    <name evidence="2" type="ORF">BYL167_LOCUS72678</name>
    <name evidence="3" type="ORF">GIL414_LOCUS83638</name>
    <name evidence="4" type="ORF">SMN809_LOCUS81674</name>
</gene>
<reference evidence="2" key="1">
    <citation type="submission" date="2021-02" db="EMBL/GenBank/DDBJ databases">
        <authorList>
            <person name="Nowell W R."/>
        </authorList>
    </citation>
    <scope>NUCLEOTIDE SEQUENCE</scope>
</reference>
<evidence type="ECO:0000313" key="3">
    <source>
        <dbReference type="EMBL" id="CAF5219724.1"/>
    </source>
</evidence>
<dbReference type="GO" id="GO:0055080">
    <property type="term" value="P:monoatomic cation homeostasis"/>
    <property type="evidence" value="ECO:0007669"/>
    <property type="project" value="TreeGrafter"/>
</dbReference>
<dbReference type="GO" id="GO:0034703">
    <property type="term" value="C:cation channel complex"/>
    <property type="evidence" value="ECO:0007669"/>
    <property type="project" value="TreeGrafter"/>
</dbReference>
<organism evidence="2 5">
    <name type="scientific">Rotaria magnacalcarata</name>
    <dbReference type="NCBI Taxonomy" id="392030"/>
    <lineage>
        <taxon>Eukaryota</taxon>
        <taxon>Metazoa</taxon>
        <taxon>Spiralia</taxon>
        <taxon>Gnathifera</taxon>
        <taxon>Rotifera</taxon>
        <taxon>Eurotatoria</taxon>
        <taxon>Bdelloidea</taxon>
        <taxon>Philodinida</taxon>
        <taxon>Philodinidae</taxon>
        <taxon>Rotaria</taxon>
    </lineage>
</organism>
<evidence type="ECO:0000313" key="2">
    <source>
        <dbReference type="EMBL" id="CAF5152876.1"/>
    </source>
</evidence>
<dbReference type="EMBL" id="CAJOBJ010363680">
    <property type="protein sequence ID" value="CAF5219724.1"/>
    <property type="molecule type" value="Genomic_DNA"/>
</dbReference>
<dbReference type="Proteomes" id="UP000676336">
    <property type="component" value="Unassembled WGS sequence"/>
</dbReference>
<proteinExistence type="predicted"/>
<dbReference type="EMBL" id="CAJOBH010259035">
    <property type="protein sequence ID" value="CAF5152876.1"/>
    <property type="molecule type" value="Genomic_DNA"/>
</dbReference>
<dbReference type="AlphaFoldDB" id="A0A8S3G2F2"/>
<protein>
    <recommendedName>
        <fullName evidence="1">Cation channel complex component UNC80 N-terminal domain-containing protein</fullName>
    </recommendedName>
</protein>
<evidence type="ECO:0000313" key="4">
    <source>
        <dbReference type="EMBL" id="CAF5219980.1"/>
    </source>
</evidence>
<evidence type="ECO:0000259" key="1">
    <source>
        <dbReference type="Pfam" id="PF15778"/>
    </source>
</evidence>
<dbReference type="Proteomes" id="UP000681720">
    <property type="component" value="Unassembled WGS sequence"/>
</dbReference>
<name>A0A8S3G2F2_9BILA</name>
<dbReference type="Proteomes" id="UP000681967">
    <property type="component" value="Unassembled WGS sequence"/>
</dbReference>
<dbReference type="PANTHER" id="PTHR31781">
    <property type="entry name" value="UNC80"/>
    <property type="match status" value="1"/>
</dbReference>
<dbReference type="PANTHER" id="PTHR31781:SF1">
    <property type="entry name" value="PROTEIN UNC-80 HOMOLOG"/>
    <property type="match status" value="1"/>
</dbReference>
<feature type="domain" description="Cation channel complex component UNC80 N-terminal" evidence="1">
    <location>
        <begin position="6"/>
        <end position="79"/>
    </location>
</feature>
<dbReference type="GO" id="GO:0005261">
    <property type="term" value="F:monoatomic cation channel activity"/>
    <property type="evidence" value="ECO:0007669"/>
    <property type="project" value="TreeGrafter"/>
</dbReference>
<dbReference type="InterPro" id="IPR031542">
    <property type="entry name" value="UNC80_N"/>
</dbReference>
<evidence type="ECO:0000313" key="5">
    <source>
        <dbReference type="Proteomes" id="UP000681967"/>
    </source>
</evidence>
<dbReference type="Pfam" id="PF15778">
    <property type="entry name" value="UNC80_N"/>
    <property type="match status" value="1"/>
</dbReference>
<dbReference type="GO" id="GO:0030424">
    <property type="term" value="C:axon"/>
    <property type="evidence" value="ECO:0007669"/>
    <property type="project" value="TreeGrafter"/>
</dbReference>
<comment type="caution">
    <text evidence="2">The sequence shown here is derived from an EMBL/GenBank/DDBJ whole genome shotgun (WGS) entry which is preliminary data.</text>
</comment>
<dbReference type="EMBL" id="CAJOBI010349100">
    <property type="protein sequence ID" value="CAF5219980.1"/>
    <property type="molecule type" value="Genomic_DNA"/>
</dbReference>
<feature type="non-terminal residue" evidence="2">
    <location>
        <position position="174"/>
    </location>
</feature>
<sequence>NFSFLIISPFIKQKFGNLTDASAISFDRVLVQNILHGLSPSLSDAIASIPRWLLIKVAFPHVMHACSAAIEHSLHSIQQQPNTTGHPSLLVSSSISLSPSPSSQLQVPTSLQIPISTPNVPPVLLGSLAATNLSSTMSVEHQTSHQPLFRLSSTAHSTSSYASLANKLNPTEIR</sequence>